<reference evidence="3" key="1">
    <citation type="submission" date="2017-09" db="EMBL/GenBank/DDBJ databases">
        <title>Depth-based differentiation of microbial function through sediment-hosted aquifers and enrichment of novel symbionts in the deep terrestrial subsurface.</title>
        <authorList>
            <person name="Probst A.J."/>
            <person name="Ladd B."/>
            <person name="Jarett J.K."/>
            <person name="Geller-Mcgrath D.E."/>
            <person name="Sieber C.M.K."/>
            <person name="Emerson J.B."/>
            <person name="Anantharaman K."/>
            <person name="Thomas B.C."/>
            <person name="Malmstrom R."/>
            <person name="Stieglmeier M."/>
            <person name="Klingl A."/>
            <person name="Woyke T."/>
            <person name="Ryan C.M."/>
            <person name="Banfield J.F."/>
        </authorList>
    </citation>
    <scope>NUCLEOTIDE SEQUENCE [LARGE SCALE GENOMIC DNA]</scope>
</reference>
<dbReference type="InterPro" id="IPR001584">
    <property type="entry name" value="Integrase_cat-core"/>
</dbReference>
<name>A0A2H0WLQ9_UNCKA</name>
<dbReference type="Proteomes" id="UP000230787">
    <property type="component" value="Unassembled WGS sequence"/>
</dbReference>
<protein>
    <recommendedName>
        <fullName evidence="1">Integrase catalytic domain-containing protein</fullName>
    </recommendedName>
</protein>
<evidence type="ECO:0000313" key="3">
    <source>
        <dbReference type="Proteomes" id="UP000230787"/>
    </source>
</evidence>
<dbReference type="Pfam" id="PF13333">
    <property type="entry name" value="rve_2"/>
    <property type="match status" value="1"/>
</dbReference>
<evidence type="ECO:0000259" key="1">
    <source>
        <dbReference type="Pfam" id="PF13333"/>
    </source>
</evidence>
<dbReference type="AlphaFoldDB" id="A0A2H0WLQ9"/>
<comment type="caution">
    <text evidence="2">The sequence shown here is derived from an EMBL/GenBank/DDBJ whole genome shotgun (WGS) entry which is preliminary data.</text>
</comment>
<dbReference type="GO" id="GO:0015074">
    <property type="term" value="P:DNA integration"/>
    <property type="evidence" value="ECO:0007669"/>
    <property type="project" value="InterPro"/>
</dbReference>
<proteinExistence type="predicted"/>
<feature type="domain" description="Integrase catalytic" evidence="1">
    <location>
        <begin position="7"/>
        <end position="43"/>
    </location>
</feature>
<organism evidence="2 3">
    <name type="scientific">candidate division WWE3 bacterium CG09_land_8_20_14_0_10_39_24</name>
    <dbReference type="NCBI Taxonomy" id="1975088"/>
    <lineage>
        <taxon>Bacteria</taxon>
        <taxon>Katanobacteria</taxon>
    </lineage>
</organism>
<sequence>MDLGPTNHYQDLGELIEVVAKTIYYYNNRRVHTKLKTAPVKFRLDREYLFKELGT</sequence>
<evidence type="ECO:0000313" key="2">
    <source>
        <dbReference type="EMBL" id="PIS12858.1"/>
    </source>
</evidence>
<accession>A0A2H0WLQ9</accession>
<gene>
    <name evidence="2" type="ORF">COT69_01820</name>
</gene>
<dbReference type="EMBL" id="PEZN01000027">
    <property type="protein sequence ID" value="PIS12858.1"/>
    <property type="molecule type" value="Genomic_DNA"/>
</dbReference>